<reference evidence="1" key="1">
    <citation type="journal article" date="2020" name="Stud. Mycol.">
        <title>101 Dothideomycetes genomes: a test case for predicting lifestyles and emergence of pathogens.</title>
        <authorList>
            <person name="Haridas S."/>
            <person name="Albert R."/>
            <person name="Binder M."/>
            <person name="Bloem J."/>
            <person name="Labutti K."/>
            <person name="Salamov A."/>
            <person name="Andreopoulos B."/>
            <person name="Baker S."/>
            <person name="Barry K."/>
            <person name="Bills G."/>
            <person name="Bluhm B."/>
            <person name="Cannon C."/>
            <person name="Castanera R."/>
            <person name="Culley D."/>
            <person name="Daum C."/>
            <person name="Ezra D."/>
            <person name="Gonzalez J."/>
            <person name="Henrissat B."/>
            <person name="Kuo A."/>
            <person name="Liang C."/>
            <person name="Lipzen A."/>
            <person name="Lutzoni F."/>
            <person name="Magnuson J."/>
            <person name="Mondo S."/>
            <person name="Nolan M."/>
            <person name="Ohm R."/>
            <person name="Pangilinan J."/>
            <person name="Park H.-J."/>
            <person name="Ramirez L."/>
            <person name="Alfaro M."/>
            <person name="Sun H."/>
            <person name="Tritt A."/>
            <person name="Yoshinaga Y."/>
            <person name="Zwiers L.-H."/>
            <person name="Turgeon B."/>
            <person name="Goodwin S."/>
            <person name="Spatafora J."/>
            <person name="Crous P."/>
            <person name="Grigoriev I."/>
        </authorList>
    </citation>
    <scope>NUCLEOTIDE SEQUENCE</scope>
    <source>
        <strain evidence="1">ATCC 200398</strain>
    </source>
</reference>
<accession>A0ACB6QAB6</accession>
<name>A0ACB6QAB6_9PLEO</name>
<sequence length="98" mass="11179">IVFVHGLQGHPRDTWTGQGDDVFWPRDLLKDDFPKARVMTFGYNTNVTRGYTAAHQGNIFSHARDLLYALERKRRKAADRDLVFIAHSLGGILVKEVL</sequence>
<evidence type="ECO:0000313" key="2">
    <source>
        <dbReference type="Proteomes" id="UP000799755"/>
    </source>
</evidence>
<organism evidence="1 2">
    <name type="scientific">Lindgomyces ingoldianus</name>
    <dbReference type="NCBI Taxonomy" id="673940"/>
    <lineage>
        <taxon>Eukaryota</taxon>
        <taxon>Fungi</taxon>
        <taxon>Dikarya</taxon>
        <taxon>Ascomycota</taxon>
        <taxon>Pezizomycotina</taxon>
        <taxon>Dothideomycetes</taxon>
        <taxon>Pleosporomycetidae</taxon>
        <taxon>Pleosporales</taxon>
        <taxon>Lindgomycetaceae</taxon>
        <taxon>Lindgomyces</taxon>
    </lineage>
</organism>
<protein>
    <submittedName>
        <fullName evidence="1">Uncharacterized protein</fullName>
    </submittedName>
</protein>
<evidence type="ECO:0000313" key="1">
    <source>
        <dbReference type="EMBL" id="KAF2463465.1"/>
    </source>
</evidence>
<proteinExistence type="predicted"/>
<keyword evidence="2" id="KW-1185">Reference proteome</keyword>
<dbReference type="EMBL" id="MU003550">
    <property type="protein sequence ID" value="KAF2463465.1"/>
    <property type="molecule type" value="Genomic_DNA"/>
</dbReference>
<comment type="caution">
    <text evidence="1">The sequence shown here is derived from an EMBL/GenBank/DDBJ whole genome shotgun (WGS) entry which is preliminary data.</text>
</comment>
<gene>
    <name evidence="1" type="ORF">BDR25DRAFT_165806</name>
</gene>
<dbReference type="Proteomes" id="UP000799755">
    <property type="component" value="Unassembled WGS sequence"/>
</dbReference>
<feature type="non-terminal residue" evidence="1">
    <location>
        <position position="98"/>
    </location>
</feature>
<feature type="non-terminal residue" evidence="1">
    <location>
        <position position="1"/>
    </location>
</feature>